<dbReference type="EMBL" id="JBBMQO010000004">
    <property type="protein sequence ID" value="MEM5501626.1"/>
    <property type="molecule type" value="Genomic_DNA"/>
</dbReference>
<name>A0ABU9T662_9HYPH</name>
<dbReference type="InterPro" id="IPR036388">
    <property type="entry name" value="WH-like_DNA-bd_sf"/>
</dbReference>
<evidence type="ECO:0000313" key="3">
    <source>
        <dbReference type="Proteomes" id="UP001477870"/>
    </source>
</evidence>
<dbReference type="PANTHER" id="PTHR33164">
    <property type="entry name" value="TRANSCRIPTIONAL REGULATOR, MARR FAMILY"/>
    <property type="match status" value="1"/>
</dbReference>
<dbReference type="RefSeq" id="WP_342848088.1">
    <property type="nucleotide sequence ID" value="NZ_JBBMQO010000004.1"/>
</dbReference>
<dbReference type="InterPro" id="IPR039422">
    <property type="entry name" value="MarR/SlyA-like"/>
</dbReference>
<dbReference type="InterPro" id="IPR000835">
    <property type="entry name" value="HTH_MarR-typ"/>
</dbReference>
<dbReference type="PROSITE" id="PS50995">
    <property type="entry name" value="HTH_MARR_2"/>
    <property type="match status" value="1"/>
</dbReference>
<evidence type="ECO:0000313" key="2">
    <source>
        <dbReference type="EMBL" id="MEM5501626.1"/>
    </source>
</evidence>
<comment type="caution">
    <text evidence="2">The sequence shown here is derived from an EMBL/GenBank/DDBJ whole genome shotgun (WGS) entry which is preliminary data.</text>
</comment>
<sequence>MDTTSELSQLMNHFVRRMKIGMQQRVKEIAPEGFGPQGAMVLKIISDAQPLPINALVSELARDKSQVTRMVSELERHGLIVRSLDPNDARVRLLSLTEDGQKLTTSLTAAMADVIGDILAPLSTGEQTQLAALMRKI</sequence>
<dbReference type="Gene3D" id="1.10.10.10">
    <property type="entry name" value="Winged helix-like DNA-binding domain superfamily/Winged helix DNA-binding domain"/>
    <property type="match status" value="1"/>
</dbReference>
<accession>A0ABU9T662</accession>
<dbReference type="Pfam" id="PF01047">
    <property type="entry name" value="MarR"/>
    <property type="match status" value="1"/>
</dbReference>
<keyword evidence="3" id="KW-1185">Reference proteome</keyword>
<dbReference type="Proteomes" id="UP001477870">
    <property type="component" value="Unassembled WGS sequence"/>
</dbReference>
<feature type="domain" description="HTH marR-type" evidence="1">
    <location>
        <begin position="4"/>
        <end position="137"/>
    </location>
</feature>
<dbReference type="PRINTS" id="PR00598">
    <property type="entry name" value="HTHMARR"/>
</dbReference>
<dbReference type="SUPFAM" id="SSF46785">
    <property type="entry name" value="Winged helix' DNA-binding domain"/>
    <property type="match status" value="1"/>
</dbReference>
<gene>
    <name evidence="2" type="ORF">WNY59_08500</name>
</gene>
<protein>
    <submittedName>
        <fullName evidence="2">MarR family transcriptional regulator</fullName>
    </submittedName>
</protein>
<dbReference type="SMART" id="SM00347">
    <property type="entry name" value="HTH_MARR"/>
    <property type="match status" value="1"/>
</dbReference>
<dbReference type="PANTHER" id="PTHR33164:SF43">
    <property type="entry name" value="HTH-TYPE TRANSCRIPTIONAL REPRESSOR YETL"/>
    <property type="match status" value="1"/>
</dbReference>
<dbReference type="InterPro" id="IPR036390">
    <property type="entry name" value="WH_DNA-bd_sf"/>
</dbReference>
<reference evidence="2 3" key="1">
    <citation type="submission" date="2024-03" db="EMBL/GenBank/DDBJ databases">
        <title>Community enrichment and isolation of bacterial strains for fucoidan degradation.</title>
        <authorList>
            <person name="Sichert A."/>
        </authorList>
    </citation>
    <scope>NUCLEOTIDE SEQUENCE [LARGE SCALE GENOMIC DNA]</scope>
    <source>
        <strain evidence="2 3">AS62</strain>
    </source>
</reference>
<proteinExistence type="predicted"/>
<organism evidence="2 3">
    <name type="scientific">Ahrensia kielensis</name>
    <dbReference type="NCBI Taxonomy" id="76980"/>
    <lineage>
        <taxon>Bacteria</taxon>
        <taxon>Pseudomonadati</taxon>
        <taxon>Pseudomonadota</taxon>
        <taxon>Alphaproteobacteria</taxon>
        <taxon>Hyphomicrobiales</taxon>
        <taxon>Ahrensiaceae</taxon>
        <taxon>Ahrensia</taxon>
    </lineage>
</organism>
<evidence type="ECO:0000259" key="1">
    <source>
        <dbReference type="PROSITE" id="PS50995"/>
    </source>
</evidence>